<evidence type="ECO:0000313" key="2">
    <source>
        <dbReference type="EMBL" id="MBW8191076.1"/>
    </source>
</evidence>
<reference evidence="2" key="1">
    <citation type="submission" date="2021-07" db="EMBL/GenBank/DDBJ databases">
        <title>Neiella marina sp. nov., isolated from the intestinal content of sea cucumber Apostichopus japonicus.</title>
        <authorList>
            <person name="Bai X."/>
        </authorList>
    </citation>
    <scope>NUCLEOTIDE SEQUENCE</scope>
    <source>
        <strain evidence="2">126</strain>
    </source>
</reference>
<evidence type="ECO:0000256" key="1">
    <source>
        <dbReference type="SAM" id="Phobius"/>
    </source>
</evidence>
<keyword evidence="1" id="KW-1133">Transmembrane helix</keyword>
<dbReference type="RefSeq" id="WP_220103759.1">
    <property type="nucleotide sequence ID" value="NZ_JAHZSS010000008.1"/>
</dbReference>
<keyword evidence="1" id="KW-0812">Transmembrane</keyword>
<dbReference type="EMBL" id="JAHZSS010000008">
    <property type="protein sequence ID" value="MBW8191076.1"/>
    <property type="molecule type" value="Genomic_DNA"/>
</dbReference>
<feature type="transmembrane region" description="Helical" evidence="1">
    <location>
        <begin position="9"/>
        <end position="29"/>
    </location>
</feature>
<name>A0ABS7EFE3_9GAMM</name>
<accession>A0ABS7EFE3</accession>
<evidence type="ECO:0000313" key="3">
    <source>
        <dbReference type="Proteomes" id="UP001166251"/>
    </source>
</evidence>
<proteinExistence type="predicted"/>
<gene>
    <name evidence="2" type="ORF">K0504_08525</name>
</gene>
<sequence length="329" mass="37230">MYKRYWKSAALLIVFLFVIFYFIAVWWSGDPEVPNIEKTASQQAQQEQVVIVPGYTTTTGLIQLITQLLDKPGGYLSNDVMPPGLLMDNMPNWEFGVLEVARDTALAMRRDFARSQSQSSEDPDLTAAHPALNISHTKWMFPAAEDEYDKARQHLVGYRSRLADPADFSAQFYTRADNLNEWLRFVEKRLGSVSQALSASVGRDRINVDMLSERYEDPSAAIAELQYKQTSWWEIDDVFYHARGTSWALLVMFKAIEVDFADVLEKKNAAVGLQQIIRELEATQESLWSPMVLNGSGFGMLANHSLVMANYVSRANASVIDLRELLNQG</sequence>
<keyword evidence="1" id="KW-0472">Membrane</keyword>
<protein>
    <submittedName>
        <fullName evidence="2">DUF2333 family protein</fullName>
    </submittedName>
</protein>
<dbReference type="InterPro" id="IPR016936">
    <property type="entry name" value="UCP029693"/>
</dbReference>
<dbReference type="Pfam" id="PF10095">
    <property type="entry name" value="DUF2333"/>
    <property type="match status" value="1"/>
</dbReference>
<organism evidence="2 3">
    <name type="scientific">Neiella holothuriorum</name>
    <dbReference type="NCBI Taxonomy" id="2870530"/>
    <lineage>
        <taxon>Bacteria</taxon>
        <taxon>Pseudomonadati</taxon>
        <taxon>Pseudomonadota</taxon>
        <taxon>Gammaproteobacteria</taxon>
        <taxon>Alteromonadales</taxon>
        <taxon>Echinimonadaceae</taxon>
        <taxon>Neiella</taxon>
    </lineage>
</organism>
<dbReference type="PIRSF" id="PIRSF029693">
    <property type="entry name" value="UCP029693"/>
    <property type="match status" value="1"/>
</dbReference>
<keyword evidence="3" id="KW-1185">Reference proteome</keyword>
<comment type="caution">
    <text evidence="2">The sequence shown here is derived from an EMBL/GenBank/DDBJ whole genome shotgun (WGS) entry which is preliminary data.</text>
</comment>
<dbReference type="Proteomes" id="UP001166251">
    <property type="component" value="Unassembled WGS sequence"/>
</dbReference>